<proteinExistence type="predicted"/>
<dbReference type="InterPro" id="IPR036653">
    <property type="entry name" value="CinA-like_C"/>
</dbReference>
<dbReference type="EMBL" id="JFKA01000005">
    <property type="protein sequence ID" value="OSQ37913.1"/>
    <property type="molecule type" value="Genomic_DNA"/>
</dbReference>
<comment type="caution">
    <text evidence="2">The sequence shown here is derived from an EMBL/GenBank/DDBJ whole genome shotgun (WGS) entry which is preliminary data.</text>
</comment>
<evidence type="ECO:0000313" key="2">
    <source>
        <dbReference type="EMBL" id="OSQ37913.1"/>
    </source>
</evidence>
<dbReference type="NCBIfam" id="TIGR00199">
    <property type="entry name" value="PncC_domain"/>
    <property type="match status" value="1"/>
</dbReference>
<evidence type="ECO:0000313" key="3">
    <source>
        <dbReference type="Proteomes" id="UP000193391"/>
    </source>
</evidence>
<reference evidence="2 3" key="1">
    <citation type="submission" date="2014-03" db="EMBL/GenBank/DDBJ databases">
        <title>The draft genome sequence of Thalassospira mesophila JCM 18969.</title>
        <authorList>
            <person name="Lai Q."/>
            <person name="Shao Z."/>
        </authorList>
    </citation>
    <scope>NUCLEOTIDE SEQUENCE [LARGE SCALE GENOMIC DNA]</scope>
    <source>
        <strain evidence="2 3">JCM 18969</strain>
    </source>
</reference>
<dbReference type="STRING" id="1293891.TMES_13090"/>
<protein>
    <submittedName>
        <fullName evidence="2">Damage-inducible protein CinA</fullName>
    </submittedName>
</protein>
<dbReference type="AlphaFoldDB" id="A0A1Y2L0Q4"/>
<gene>
    <name evidence="2" type="ORF">TMES_13090</name>
</gene>
<accession>A0A1Y2L0Q4</accession>
<organism evidence="2 3">
    <name type="scientific">Thalassospira mesophila</name>
    <dbReference type="NCBI Taxonomy" id="1293891"/>
    <lineage>
        <taxon>Bacteria</taxon>
        <taxon>Pseudomonadati</taxon>
        <taxon>Pseudomonadota</taxon>
        <taxon>Alphaproteobacteria</taxon>
        <taxon>Rhodospirillales</taxon>
        <taxon>Thalassospiraceae</taxon>
        <taxon>Thalassospira</taxon>
    </lineage>
</organism>
<name>A0A1Y2L0Q4_9PROT</name>
<dbReference type="Pfam" id="PF02464">
    <property type="entry name" value="CinA"/>
    <property type="match status" value="1"/>
</dbReference>
<dbReference type="Proteomes" id="UP000193391">
    <property type="component" value="Unassembled WGS sequence"/>
</dbReference>
<evidence type="ECO:0000259" key="1">
    <source>
        <dbReference type="Pfam" id="PF02464"/>
    </source>
</evidence>
<dbReference type="InterPro" id="IPR008136">
    <property type="entry name" value="CinA_C"/>
</dbReference>
<feature type="domain" description="CinA C-terminal" evidence="1">
    <location>
        <begin position="15"/>
        <end position="165"/>
    </location>
</feature>
<dbReference type="SUPFAM" id="SSF142433">
    <property type="entry name" value="CinA-like"/>
    <property type="match status" value="1"/>
</dbReference>
<sequence length="176" mass="18099">MVNMIPDPEVLAAAGDIIDLCRRNGDRLATAESCTGGLIAGCLTAIDGSSMVVDGGFITYSNEAKMAMLGVSGDLLALHGAVSKPVACAMAEGALRHSPLATLSVAVTGIAGPGGGSAEKPVGLVHFACAGGNRPTLHQSHIFKGDRHQVRRQTVLAAFDLIREMIEQYPAPQPAP</sequence>
<dbReference type="Gene3D" id="3.90.950.20">
    <property type="entry name" value="CinA-like"/>
    <property type="match status" value="1"/>
</dbReference>
<keyword evidence="3" id="KW-1185">Reference proteome</keyword>